<evidence type="ECO:0000256" key="7">
    <source>
        <dbReference type="ARBA" id="ARBA00022840"/>
    </source>
</evidence>
<evidence type="ECO:0000256" key="6">
    <source>
        <dbReference type="ARBA" id="ARBA00022777"/>
    </source>
</evidence>
<dbReference type="PANTHER" id="PTHR23342:SF0">
    <property type="entry name" value="N-ACETYLGLUTAMATE SYNTHASE, MITOCHONDRIAL"/>
    <property type="match status" value="1"/>
</dbReference>
<geneLocation type="chloroplast" evidence="10"/>
<dbReference type="GO" id="GO:0009507">
    <property type="term" value="C:chloroplast"/>
    <property type="evidence" value="ECO:0007669"/>
    <property type="project" value="UniProtKB-SubCell"/>
</dbReference>
<dbReference type="SUPFAM" id="SSF53633">
    <property type="entry name" value="Carbamate kinase-like"/>
    <property type="match status" value="1"/>
</dbReference>
<dbReference type="Pfam" id="PF00696">
    <property type="entry name" value="AA_kinase"/>
    <property type="match status" value="1"/>
</dbReference>
<gene>
    <name evidence="8 10" type="primary">argB</name>
</gene>
<keyword evidence="6 8" id="KW-0418">Kinase</keyword>
<accession>A0A1Z1MBS7</accession>
<evidence type="ECO:0000256" key="5">
    <source>
        <dbReference type="ARBA" id="ARBA00022741"/>
    </source>
</evidence>
<dbReference type="HAMAP" id="MF_00082">
    <property type="entry name" value="ArgB"/>
    <property type="match status" value="1"/>
</dbReference>
<dbReference type="AlphaFoldDB" id="A0A1Z1MBS7"/>
<proteinExistence type="inferred from homology"/>
<dbReference type="EC" id="2.7.2.8" evidence="8"/>
<dbReference type="GeneID" id="33356752"/>
<name>A0A1Z1MBS7_9FLOR</name>
<protein>
    <recommendedName>
        <fullName evidence="8">Acetylglutamate kinase</fullName>
        <ecNumber evidence="8">2.7.2.8</ecNumber>
    </recommendedName>
    <alternativeName>
        <fullName evidence="8">N-acetyl-L-glutamate 5-phosphotransferase</fullName>
    </alternativeName>
    <alternativeName>
        <fullName evidence="8">NAG kinase</fullName>
        <shortName evidence="8">NAGK</shortName>
    </alternativeName>
</protein>
<keyword evidence="2 8" id="KW-0055">Arginine biosynthesis</keyword>
<dbReference type="InterPro" id="IPR037528">
    <property type="entry name" value="ArgB"/>
</dbReference>
<feature type="binding site" evidence="8">
    <location>
        <position position="88"/>
    </location>
    <ligand>
        <name>substrate</name>
    </ligand>
</feature>
<dbReference type="EMBL" id="MF101427">
    <property type="protein sequence ID" value="ARW63393.1"/>
    <property type="molecule type" value="Genomic_DNA"/>
</dbReference>
<keyword evidence="10" id="KW-0934">Plastid</keyword>
<dbReference type="PIRSF" id="PIRSF000728">
    <property type="entry name" value="NAGK"/>
    <property type="match status" value="1"/>
</dbReference>
<evidence type="ECO:0000256" key="8">
    <source>
        <dbReference type="HAMAP-Rule" id="MF_00082"/>
    </source>
</evidence>
<evidence type="ECO:0000256" key="3">
    <source>
        <dbReference type="ARBA" id="ARBA00022605"/>
    </source>
</evidence>
<dbReference type="GO" id="GO:0003991">
    <property type="term" value="F:acetylglutamate kinase activity"/>
    <property type="evidence" value="ECO:0007669"/>
    <property type="project" value="UniProtKB-UniRule"/>
</dbReference>
<reference evidence="10" key="1">
    <citation type="journal article" date="2017" name="J. Phycol.">
        <title>Analysis of chloroplast genomes and a supermatrix inform reclassification of the Rhodomelaceae (Rhodophyta).</title>
        <authorList>
            <person name="Diaz-Tapia P."/>
            <person name="Maggs C.A."/>
            <person name="West J.A."/>
            <person name="Verbruggen H."/>
        </authorList>
    </citation>
    <scope>NUCLEOTIDE SEQUENCE</scope>
    <source>
        <strain evidence="10">PD547</strain>
    </source>
</reference>
<feature type="binding site" evidence="8">
    <location>
        <position position="181"/>
    </location>
    <ligand>
        <name>substrate</name>
    </ligand>
</feature>
<keyword evidence="7 8" id="KW-0067">ATP-binding</keyword>
<feature type="binding site" evidence="8">
    <location>
        <begin position="66"/>
        <end position="67"/>
    </location>
    <ligand>
        <name>substrate</name>
    </ligand>
</feature>
<organism evidence="10">
    <name type="scientific">Polysiphonia elongata</name>
    <dbReference type="NCBI Taxonomy" id="159753"/>
    <lineage>
        <taxon>Eukaryota</taxon>
        <taxon>Rhodophyta</taxon>
        <taxon>Florideophyceae</taxon>
        <taxon>Rhodymeniophycidae</taxon>
        <taxon>Ceramiales</taxon>
        <taxon>Rhodomelaceae</taxon>
        <taxon>Polysiphonioideae</taxon>
        <taxon>Polysiphonia</taxon>
    </lineage>
</organism>
<evidence type="ECO:0000256" key="4">
    <source>
        <dbReference type="ARBA" id="ARBA00022679"/>
    </source>
</evidence>
<keyword evidence="5 8" id="KW-0547">Nucleotide-binding</keyword>
<feature type="domain" description="Aspartate/glutamate/uridylate kinase" evidence="9">
    <location>
        <begin position="27"/>
        <end position="263"/>
    </location>
</feature>
<dbReference type="RefSeq" id="YP_009394831.1">
    <property type="nucleotide sequence ID" value="NC_035274.1"/>
</dbReference>
<keyword evidence="4 8" id="KW-0808">Transferase</keyword>
<keyword evidence="10" id="KW-0150">Chloroplast</keyword>
<evidence type="ECO:0000256" key="1">
    <source>
        <dbReference type="ARBA" id="ARBA00004828"/>
    </source>
</evidence>
<keyword evidence="3 8" id="KW-0028">Amino-acid biosynthesis</keyword>
<dbReference type="CDD" id="cd04250">
    <property type="entry name" value="AAK_NAGK-C"/>
    <property type="match status" value="1"/>
</dbReference>
<dbReference type="InterPro" id="IPR001057">
    <property type="entry name" value="Glu/AcGlu_kinase"/>
</dbReference>
<comment type="subcellular location">
    <subcellularLocation>
        <location evidence="8">Plastid</location>
        <location evidence="8">Chloroplast</location>
    </subcellularLocation>
</comment>
<dbReference type="PANTHER" id="PTHR23342">
    <property type="entry name" value="N-ACETYLGLUTAMATE SYNTHASE"/>
    <property type="match status" value="1"/>
</dbReference>
<feature type="site" description="Transition state stabilizer" evidence="8">
    <location>
        <position position="244"/>
    </location>
</feature>
<comment type="similarity">
    <text evidence="8">Belongs to the acetylglutamate kinase family. ArgB subfamily.</text>
</comment>
<dbReference type="InterPro" id="IPR036393">
    <property type="entry name" value="AceGlu_kinase-like_sf"/>
</dbReference>
<evidence type="ECO:0000259" key="9">
    <source>
        <dbReference type="Pfam" id="PF00696"/>
    </source>
</evidence>
<comment type="catalytic activity">
    <reaction evidence="8">
        <text>N-acetyl-L-glutamate + ATP = N-acetyl-L-glutamyl 5-phosphate + ADP</text>
        <dbReference type="Rhea" id="RHEA:14629"/>
        <dbReference type="ChEBI" id="CHEBI:30616"/>
        <dbReference type="ChEBI" id="CHEBI:44337"/>
        <dbReference type="ChEBI" id="CHEBI:57936"/>
        <dbReference type="ChEBI" id="CHEBI:456216"/>
        <dbReference type="EC" id="2.7.2.8"/>
    </reaction>
</comment>
<feature type="site" description="Transition state stabilizer" evidence="8">
    <location>
        <position position="31"/>
    </location>
</feature>
<dbReference type="UniPathway" id="UPA00068">
    <property type="reaction ID" value="UER00107"/>
</dbReference>
<dbReference type="InterPro" id="IPR001048">
    <property type="entry name" value="Asp/Glu/Uridylate_kinase"/>
</dbReference>
<dbReference type="GO" id="GO:0005524">
    <property type="term" value="F:ATP binding"/>
    <property type="evidence" value="ECO:0007669"/>
    <property type="project" value="UniProtKB-UniRule"/>
</dbReference>
<dbReference type="InterPro" id="IPR041727">
    <property type="entry name" value="NAGK-C"/>
</dbReference>
<dbReference type="InterPro" id="IPR004662">
    <property type="entry name" value="AcgluKinase_fam"/>
</dbReference>
<dbReference type="NCBIfam" id="TIGR00761">
    <property type="entry name" value="argB"/>
    <property type="match status" value="1"/>
</dbReference>
<evidence type="ECO:0000256" key="2">
    <source>
        <dbReference type="ARBA" id="ARBA00022571"/>
    </source>
</evidence>
<dbReference type="Gene3D" id="3.40.1160.10">
    <property type="entry name" value="Acetylglutamate kinase-like"/>
    <property type="match status" value="1"/>
</dbReference>
<dbReference type="PRINTS" id="PR00474">
    <property type="entry name" value="GLU5KINASE"/>
</dbReference>
<sequence>MSNSIIDDRFYFSSETISLIKNYSGATFVIKYGGSAMKDESIQSNIIQDISLLSSLGINIILVHGGGYIIDHWLKKLNITPVFQDGIRITDYSTVEVVEMVLSAKVNKSLVSQFNKRNILSVGLSGKDANLITASPISDMSENYTGKVDNVNPFLLSTLLSNGFLPVVSSVACDVEGKTYNLNADTVASSIAASLSVDKYILITDTPGVLKDLKDSNSLMKNLTITQVNQLKNDGTISGGMIPKLDSCVYSLLNNVKEAHIIDGRLRHSLLHQTLTYAGRGSKIVK</sequence>
<comment type="function">
    <text evidence="8">Catalyzes the ATP-dependent phosphorylation of N-acetyl-L-glutamate.</text>
</comment>
<dbReference type="GO" id="GO:0042450">
    <property type="term" value="P:L-arginine biosynthetic process via ornithine"/>
    <property type="evidence" value="ECO:0007669"/>
    <property type="project" value="UniProtKB-UniRule"/>
</dbReference>
<evidence type="ECO:0000313" key="10">
    <source>
        <dbReference type="EMBL" id="ARW63393.1"/>
    </source>
</evidence>
<comment type="pathway">
    <text evidence="1 8">Amino-acid biosynthesis; L-arginine biosynthesis; N(2)-acetyl-L-ornithine from L-glutamate: step 2/4.</text>
</comment>
<dbReference type="FunFam" id="3.40.1160.10:FF:000004">
    <property type="entry name" value="Acetylglutamate kinase"/>
    <property type="match status" value="1"/>
</dbReference>